<dbReference type="InterPro" id="IPR003959">
    <property type="entry name" value="ATPase_AAA_core"/>
</dbReference>
<sequence length="654" mass="70852">MTAADLHHLWARLGRVEQRVRTAVDARRATDPQPDDPHRGLYLTPEQVERILATPATSWSGDGLASADPGPRLQGLSEGFGLTELDVELLLVALAPDVDVRFEPLYGYLNDDVTRRRATTGLALELCGMPSAGDGRFRFTSRAPLVRGGLLEVLEPERPALSRTLRVPDRVVAHLLGHDEPDIGRLVQGGPPGELAKRIGAALDSGVRLVHLHGAEGAARVALDALSVSGRAALVIDVVDLSPDSVPVLVREAALSRAGIVLGPLEKLGPERARLLRDLVRTSEHVPLLLHGGGSWDPAWSQRAPVSIRVAPPNSEERAQEWRRALAAVSAEVAEDTLAEAVGGYQLDTEAIGRAASVAVQLAAFDSRPVGTDDLRAGARVQNGAGLDRLARHITPTVTWDDLVLPEPTQRQLTELAMRARHRDRVLGDWRMRPGGSRGRGVLALFAGESGTGKTMSAEVVATDLGMDLYVVDLSTVVDKYVGETEKNLERIFTEAAGVNGVLLFDEADALFGKRSAVQDAHDRYANVESAYLLQRMETFDGIAILTTNLRANLDEAFTRRLDVIADFPMPDHEQRRALWDRCLGRDLPRAEDLDLDFCATFELSGGSIRSCTITAAYLAAEAGKPVGGEELITAIRQEYGKLGRLILDSEFRT</sequence>
<reference evidence="2 3" key="1">
    <citation type="submission" date="2023-04" db="EMBL/GenBank/DDBJ databases">
        <title>Draft genome sequence of Saccharopolyspora sp. TS4A08 isolated from sweet potato rhizospheric soil.</title>
        <authorList>
            <person name="Suksaard P."/>
            <person name="Duangmal K."/>
        </authorList>
    </citation>
    <scope>NUCLEOTIDE SEQUENCE [LARGE SCALE GENOMIC DNA]</scope>
    <source>
        <strain evidence="2 3">TS4A08</strain>
    </source>
</reference>
<gene>
    <name evidence="2" type="ORF">QFW96_25290</name>
</gene>
<dbReference type="Gene3D" id="3.40.50.300">
    <property type="entry name" value="P-loop containing nucleotide triphosphate hydrolases"/>
    <property type="match status" value="1"/>
</dbReference>
<dbReference type="InterPro" id="IPR003593">
    <property type="entry name" value="AAA+_ATPase"/>
</dbReference>
<dbReference type="SMART" id="SM00382">
    <property type="entry name" value="AAA"/>
    <property type="match status" value="1"/>
</dbReference>
<dbReference type="PANTHER" id="PTHR46411:SF3">
    <property type="entry name" value="AAA+ ATPASE DOMAIN-CONTAINING PROTEIN"/>
    <property type="match status" value="1"/>
</dbReference>
<protein>
    <submittedName>
        <fullName evidence="2">ATP-binding protein</fullName>
    </submittedName>
</protein>
<evidence type="ECO:0000259" key="1">
    <source>
        <dbReference type="SMART" id="SM00382"/>
    </source>
</evidence>
<name>A0ABT6PVC0_9PSEU</name>
<dbReference type="PANTHER" id="PTHR46411">
    <property type="entry name" value="FAMILY ATPASE, PUTATIVE-RELATED"/>
    <property type="match status" value="1"/>
</dbReference>
<dbReference type="CDD" id="cd19481">
    <property type="entry name" value="RecA-like_protease"/>
    <property type="match status" value="1"/>
</dbReference>
<dbReference type="Pfam" id="PF00004">
    <property type="entry name" value="AAA"/>
    <property type="match status" value="1"/>
</dbReference>
<keyword evidence="3" id="KW-1185">Reference proteome</keyword>
<dbReference type="RefSeq" id="WP_281458225.1">
    <property type="nucleotide sequence ID" value="NZ_JASAOF010000023.1"/>
</dbReference>
<organism evidence="2 3">
    <name type="scientific">Saccharopolyspora ipomoeae</name>
    <dbReference type="NCBI Taxonomy" id="3042027"/>
    <lineage>
        <taxon>Bacteria</taxon>
        <taxon>Bacillati</taxon>
        <taxon>Actinomycetota</taxon>
        <taxon>Actinomycetes</taxon>
        <taxon>Pseudonocardiales</taxon>
        <taxon>Pseudonocardiaceae</taxon>
        <taxon>Saccharopolyspora</taxon>
    </lineage>
</organism>
<dbReference type="Pfam" id="PF22977">
    <property type="entry name" value="WHD"/>
    <property type="match status" value="1"/>
</dbReference>
<evidence type="ECO:0000313" key="3">
    <source>
        <dbReference type="Proteomes" id="UP001237595"/>
    </source>
</evidence>
<evidence type="ECO:0000313" key="2">
    <source>
        <dbReference type="EMBL" id="MDI2031963.1"/>
    </source>
</evidence>
<dbReference type="InterPro" id="IPR027417">
    <property type="entry name" value="P-loop_NTPase"/>
</dbReference>
<dbReference type="GO" id="GO:0005524">
    <property type="term" value="F:ATP binding"/>
    <property type="evidence" value="ECO:0007669"/>
    <property type="project" value="UniProtKB-KW"/>
</dbReference>
<dbReference type="Proteomes" id="UP001237595">
    <property type="component" value="Unassembled WGS sequence"/>
</dbReference>
<feature type="domain" description="AAA+ ATPase" evidence="1">
    <location>
        <begin position="440"/>
        <end position="568"/>
    </location>
</feature>
<dbReference type="InterPro" id="IPR054472">
    <property type="entry name" value="WHD"/>
</dbReference>
<comment type="caution">
    <text evidence="2">The sequence shown here is derived from an EMBL/GenBank/DDBJ whole genome shotgun (WGS) entry which is preliminary data.</text>
</comment>
<keyword evidence="2" id="KW-0067">ATP-binding</keyword>
<proteinExistence type="predicted"/>
<accession>A0ABT6PVC0</accession>
<dbReference type="SUPFAM" id="SSF52540">
    <property type="entry name" value="P-loop containing nucleoside triphosphate hydrolases"/>
    <property type="match status" value="1"/>
</dbReference>
<dbReference type="EMBL" id="JASAOF010000023">
    <property type="protein sequence ID" value="MDI2031963.1"/>
    <property type="molecule type" value="Genomic_DNA"/>
</dbReference>
<keyword evidence="2" id="KW-0547">Nucleotide-binding</keyword>